<evidence type="ECO:0000313" key="3">
    <source>
        <dbReference type="Proteomes" id="UP000652761"/>
    </source>
</evidence>
<keyword evidence="3" id="KW-1185">Reference proteome</keyword>
<reference evidence="2" key="1">
    <citation type="submission" date="2017-07" db="EMBL/GenBank/DDBJ databases">
        <title>Taro Niue Genome Assembly and Annotation.</title>
        <authorList>
            <person name="Atibalentja N."/>
            <person name="Keating K."/>
            <person name="Fields C.J."/>
        </authorList>
    </citation>
    <scope>NUCLEOTIDE SEQUENCE</scope>
    <source>
        <strain evidence="2">Niue_2</strain>
        <tissue evidence="2">Leaf</tissue>
    </source>
</reference>
<gene>
    <name evidence="2" type="ORF">Taro_013532</name>
</gene>
<dbReference type="AlphaFoldDB" id="A0A843U6S9"/>
<evidence type="ECO:0000313" key="2">
    <source>
        <dbReference type="EMBL" id="MQL81082.1"/>
    </source>
</evidence>
<feature type="region of interest" description="Disordered" evidence="1">
    <location>
        <begin position="32"/>
        <end position="126"/>
    </location>
</feature>
<accession>A0A843U6S9</accession>
<protein>
    <submittedName>
        <fullName evidence="2">Uncharacterized protein</fullName>
    </submittedName>
</protein>
<dbReference type="EMBL" id="NMUH01000545">
    <property type="protein sequence ID" value="MQL81082.1"/>
    <property type="molecule type" value="Genomic_DNA"/>
</dbReference>
<proteinExistence type="predicted"/>
<evidence type="ECO:0000256" key="1">
    <source>
        <dbReference type="SAM" id="MobiDB-lite"/>
    </source>
</evidence>
<comment type="caution">
    <text evidence="2">The sequence shown here is derived from an EMBL/GenBank/DDBJ whole genome shotgun (WGS) entry which is preliminary data.</text>
</comment>
<feature type="compositionally biased region" description="Acidic residues" evidence="1">
    <location>
        <begin position="112"/>
        <end position="126"/>
    </location>
</feature>
<organism evidence="2 3">
    <name type="scientific">Colocasia esculenta</name>
    <name type="common">Wild taro</name>
    <name type="synonym">Arum esculentum</name>
    <dbReference type="NCBI Taxonomy" id="4460"/>
    <lineage>
        <taxon>Eukaryota</taxon>
        <taxon>Viridiplantae</taxon>
        <taxon>Streptophyta</taxon>
        <taxon>Embryophyta</taxon>
        <taxon>Tracheophyta</taxon>
        <taxon>Spermatophyta</taxon>
        <taxon>Magnoliopsida</taxon>
        <taxon>Liliopsida</taxon>
        <taxon>Araceae</taxon>
        <taxon>Aroideae</taxon>
        <taxon>Colocasieae</taxon>
        <taxon>Colocasia</taxon>
    </lineage>
</organism>
<name>A0A843U6S9_COLES</name>
<dbReference type="Proteomes" id="UP000652761">
    <property type="component" value="Unassembled WGS sequence"/>
</dbReference>
<sequence>MARNQWQAMQDSVAGLTQALQSVVQGGNQAAAARNGAGDLHQNFRSLNPPRFSGSPDPDEAENWQKEMNEFSKSSWRLGSRRSSTPSRSSSPSRLLRPAQTVHLKSIKGDYEVQEEEQVEDGNESE</sequence>
<feature type="compositionally biased region" description="Low complexity" evidence="1">
    <location>
        <begin position="77"/>
        <end position="98"/>
    </location>
</feature>